<sequence length="125" mass="14168">MDQLFAALAKSTFRGKFHLRAKDLHYLHTKGLPVMREHAADFVGKRLAGAVIANDGKQTPYAGHPVFVAQHATACCCRGCLQKWHGIAQGRLLSNEEQHYIVEVLMRWLNQELSRPSNQGRVRYE</sequence>
<dbReference type="Proteomes" id="UP000008888">
    <property type="component" value="Chromosome"/>
</dbReference>
<dbReference type="EMBL" id="CP002738">
    <property type="protein sequence ID" value="AEG01104.1"/>
    <property type="molecule type" value="Genomic_DNA"/>
</dbReference>
<evidence type="ECO:0000313" key="1">
    <source>
        <dbReference type="EMBL" id="AEG01104.1"/>
    </source>
</evidence>
<protein>
    <recommendedName>
        <fullName evidence="3">DUF4186 domain-containing protein</fullName>
    </recommendedName>
</protein>
<dbReference type="AlphaFoldDB" id="F9ZZ78"/>
<dbReference type="Pfam" id="PF13811">
    <property type="entry name" value="DUF4186"/>
    <property type="match status" value="1"/>
</dbReference>
<reference evidence="2" key="3">
    <citation type="submission" date="2011-05" db="EMBL/GenBank/DDBJ databases">
        <title>Complete sequence of Methylomonas methanica MC09.</title>
        <authorList>
            <consortium name="US DOE Joint Genome Institute"/>
            <person name="Lucas S."/>
            <person name="Han J."/>
            <person name="Lapidus A."/>
            <person name="Cheng J.-F."/>
            <person name="Goodwin L."/>
            <person name="Pitluck S."/>
            <person name="Peters L."/>
            <person name="Mikhailova N."/>
            <person name="Teshima H."/>
            <person name="Han C."/>
            <person name="Tapia R."/>
            <person name="Land M."/>
            <person name="Hauser L."/>
            <person name="Kyrpides N."/>
            <person name="Ivanova N."/>
            <person name="Pagani I."/>
            <person name="Stein L."/>
            <person name="Woyke T."/>
        </authorList>
    </citation>
    <scope>NUCLEOTIDE SEQUENCE [LARGE SCALE GENOMIC DNA]</scope>
    <source>
        <strain evidence="2">MC09</strain>
    </source>
</reference>
<dbReference type="KEGG" id="mmt:Metme_2719"/>
<gene>
    <name evidence="1" type="ordered locus">Metme_2719</name>
</gene>
<dbReference type="OrthoDB" id="3781311at2"/>
<accession>F9ZZ78</accession>
<name>F9ZZ78_METMM</name>
<dbReference type="InterPro" id="IPR020378">
    <property type="entry name" value="DUF4186"/>
</dbReference>
<dbReference type="RefSeq" id="WP_013819339.1">
    <property type="nucleotide sequence ID" value="NC_015572.1"/>
</dbReference>
<reference evidence="1 2" key="1">
    <citation type="journal article" date="2011" name="J. Bacteriol.">
        <title>Complete Genome Sequence of the Aerobic Marine Methanotroph Methylomonas methanica MC09.</title>
        <authorList>
            <person name="Boden R."/>
            <person name="Cunliffe M."/>
            <person name="Scanlan J."/>
            <person name="Moussard H."/>
            <person name="Kits K.D."/>
            <person name="Klotz M.G."/>
            <person name="Jetten M.S."/>
            <person name="Vuilleumier S."/>
            <person name="Han J."/>
            <person name="Peters L."/>
            <person name="Mikhailova N."/>
            <person name="Teshima H."/>
            <person name="Tapia R."/>
            <person name="Kyrpides N."/>
            <person name="Ivanova N."/>
            <person name="Pagani I."/>
            <person name="Cheng J.F."/>
            <person name="Goodwin L."/>
            <person name="Han C."/>
            <person name="Hauser L."/>
            <person name="Land M.L."/>
            <person name="Lapidus A."/>
            <person name="Lucas S."/>
            <person name="Pitluck S."/>
            <person name="Woyke T."/>
            <person name="Stein L."/>
            <person name="Murrell J.C."/>
        </authorList>
    </citation>
    <scope>NUCLEOTIDE SEQUENCE [LARGE SCALE GENOMIC DNA]</scope>
    <source>
        <strain evidence="1 2">MC09</strain>
    </source>
</reference>
<evidence type="ECO:0008006" key="3">
    <source>
        <dbReference type="Google" id="ProtNLM"/>
    </source>
</evidence>
<keyword evidence="2" id="KW-1185">Reference proteome</keyword>
<evidence type="ECO:0000313" key="2">
    <source>
        <dbReference type="Proteomes" id="UP000008888"/>
    </source>
</evidence>
<dbReference type="HOGENOM" id="CLU_132148_1_0_6"/>
<organism evidence="1 2">
    <name type="scientific">Methylomonas methanica (strain DSM 25384 / MC09)</name>
    <dbReference type="NCBI Taxonomy" id="857087"/>
    <lineage>
        <taxon>Bacteria</taxon>
        <taxon>Pseudomonadati</taxon>
        <taxon>Pseudomonadota</taxon>
        <taxon>Gammaproteobacteria</taxon>
        <taxon>Methylococcales</taxon>
        <taxon>Methylococcaceae</taxon>
        <taxon>Methylomonas</taxon>
    </lineage>
</organism>
<dbReference type="STRING" id="857087.Metme_2719"/>
<reference key="2">
    <citation type="submission" date="2011-05" db="EMBL/GenBank/DDBJ databases">
        <title>Complete genome sequence of the aerobic marine methanotroph Methylomonas methanica MC09.</title>
        <authorList>
            <person name="Boden R."/>
            <person name="Cunliffe M."/>
            <person name="Scanlan J."/>
            <person name="Moussard H."/>
            <person name="Kits K.D."/>
            <person name="Klotz M."/>
            <person name="Jetten M."/>
            <person name="Vuilleumier S."/>
            <person name="Han J."/>
            <person name="Peters L."/>
            <person name="Mikhailova N."/>
            <person name="Teshima H."/>
            <person name="Tapia R."/>
            <person name="Kyrpides N."/>
            <person name="Ivanova N."/>
            <person name="Pagani I."/>
            <person name="Cheng J.-F."/>
            <person name="Goodwin L."/>
            <person name="Han C."/>
            <person name="Hauser L."/>
            <person name="Land M."/>
            <person name="Lapidus A."/>
            <person name="Lucas S."/>
            <person name="Pitluck S."/>
            <person name="Woyke T."/>
            <person name="Stein L.Y."/>
            <person name="Murrell C."/>
        </authorList>
    </citation>
    <scope>NUCLEOTIDE SEQUENCE</scope>
    <source>
        <strain>MC09</strain>
    </source>
</reference>
<dbReference type="eggNOG" id="ENOG5032RYJ">
    <property type="taxonomic scope" value="Bacteria"/>
</dbReference>
<proteinExistence type="predicted"/>